<sequence>MQSLRAHLNTLRTSHPRSSKLTLRAVVALQTLCAVHLFFEYVGGPRIVSGPSMLPTLGPGYEYVIEDTLSPRLATLFAPSPYSPRRGQGQGIMKSFMAMLGVDGMGMEGWKLKRGDIVVARSPVDPRMVICKRVLGLEGDIVALDPFASGKQVELPESPSPTVDSTSSSPSSPILQFVPRGLQNIFSLSPSPPSSPSSGSESSSTSISTPLSSPSTQPTHILIPPGHIWLTGDNTSMSRDSRLYGPVSVALVRGVVRARIWPNPCIFEDPMTWID</sequence>
<comment type="subcellular location">
    <subcellularLocation>
        <location evidence="1 8">Mitochondrion inner membrane</location>
    </subcellularLocation>
</comment>
<evidence type="ECO:0000313" key="11">
    <source>
        <dbReference type="EMBL" id="KZS87486.1"/>
    </source>
</evidence>
<dbReference type="PANTHER" id="PTHR12383">
    <property type="entry name" value="PROTEASE FAMILY S26 MITOCHONDRIAL INNER MEMBRANE PROTEASE-RELATED"/>
    <property type="match status" value="1"/>
</dbReference>
<evidence type="ECO:0000313" key="12">
    <source>
        <dbReference type="Proteomes" id="UP000076722"/>
    </source>
</evidence>
<feature type="region of interest" description="Disordered" evidence="9">
    <location>
        <begin position="152"/>
        <end position="173"/>
    </location>
</feature>
<dbReference type="Gene3D" id="2.10.109.10">
    <property type="entry name" value="Umud Fragment, subunit A"/>
    <property type="match status" value="1"/>
</dbReference>
<dbReference type="InterPro" id="IPR019533">
    <property type="entry name" value="Peptidase_S26"/>
</dbReference>
<evidence type="ECO:0000256" key="4">
    <source>
        <dbReference type="ARBA" id="ARBA00023128"/>
    </source>
</evidence>
<dbReference type="EC" id="3.4.21.-" evidence="8"/>
<comment type="similarity">
    <text evidence="6">Belongs to the peptidase S26 family. IMP1 subfamily.</text>
</comment>
<proteinExistence type="inferred from homology"/>
<keyword evidence="5 8" id="KW-0472">Membrane</keyword>
<dbReference type="PRINTS" id="PR00727">
    <property type="entry name" value="LEADERPTASE"/>
</dbReference>
<dbReference type="SUPFAM" id="SSF51306">
    <property type="entry name" value="LexA/Signal peptidase"/>
    <property type="match status" value="1"/>
</dbReference>
<dbReference type="InterPro" id="IPR000223">
    <property type="entry name" value="Pept_S26A_signal_pept_1"/>
</dbReference>
<evidence type="ECO:0000256" key="3">
    <source>
        <dbReference type="ARBA" id="ARBA00022801"/>
    </source>
</evidence>
<gene>
    <name evidence="11" type="ORF">SISNIDRAFT_553162</name>
</gene>
<feature type="domain" description="Peptidase S26" evidence="10">
    <location>
        <begin position="27"/>
        <end position="261"/>
    </location>
</feature>
<feature type="compositionally biased region" description="Low complexity" evidence="9">
    <location>
        <begin position="156"/>
        <end position="173"/>
    </location>
</feature>
<dbReference type="EMBL" id="KV419449">
    <property type="protein sequence ID" value="KZS87486.1"/>
    <property type="molecule type" value="Genomic_DNA"/>
</dbReference>
<dbReference type="STRING" id="1314777.A0A164N9L5"/>
<feature type="compositionally biased region" description="Low complexity" evidence="9">
    <location>
        <begin position="196"/>
        <end position="219"/>
    </location>
</feature>
<name>A0A164N9L5_9AGAM</name>
<accession>A0A164N9L5</accession>
<keyword evidence="2 8" id="KW-0999">Mitochondrion inner membrane</keyword>
<keyword evidence="3 8" id="KW-0378">Hydrolase</keyword>
<dbReference type="GO" id="GO:0004252">
    <property type="term" value="F:serine-type endopeptidase activity"/>
    <property type="evidence" value="ECO:0007669"/>
    <property type="project" value="InterPro"/>
</dbReference>
<feature type="region of interest" description="Disordered" evidence="9">
    <location>
        <begin position="188"/>
        <end position="219"/>
    </location>
</feature>
<feature type="transmembrane region" description="Helical" evidence="8">
    <location>
        <begin position="21"/>
        <end position="39"/>
    </location>
</feature>
<evidence type="ECO:0000256" key="2">
    <source>
        <dbReference type="ARBA" id="ARBA00022792"/>
    </source>
</evidence>
<dbReference type="NCBIfam" id="TIGR02227">
    <property type="entry name" value="sigpep_I_bact"/>
    <property type="match status" value="1"/>
</dbReference>
<dbReference type="AlphaFoldDB" id="A0A164N9L5"/>
<evidence type="ECO:0000256" key="8">
    <source>
        <dbReference type="RuleBase" id="RU362041"/>
    </source>
</evidence>
<keyword evidence="4 8" id="KW-0496">Mitochondrion</keyword>
<evidence type="ECO:0000259" key="10">
    <source>
        <dbReference type="Pfam" id="PF10502"/>
    </source>
</evidence>
<evidence type="ECO:0000256" key="6">
    <source>
        <dbReference type="ARBA" id="ARBA00038445"/>
    </source>
</evidence>
<evidence type="ECO:0000256" key="1">
    <source>
        <dbReference type="ARBA" id="ARBA00004273"/>
    </source>
</evidence>
<dbReference type="Proteomes" id="UP000076722">
    <property type="component" value="Unassembled WGS sequence"/>
</dbReference>
<keyword evidence="8" id="KW-0812">Transmembrane</keyword>
<keyword evidence="8" id="KW-1133">Transmembrane helix</keyword>
<dbReference type="InterPro" id="IPR036286">
    <property type="entry name" value="LexA/Signal_pep-like_sf"/>
</dbReference>
<feature type="active site" evidence="7">
    <location>
        <position position="132"/>
    </location>
</feature>
<evidence type="ECO:0000256" key="7">
    <source>
        <dbReference type="PIRSR" id="PIRSR600223-1"/>
    </source>
</evidence>
<dbReference type="PANTHER" id="PTHR12383:SF16">
    <property type="entry name" value="MITOCHONDRIAL INNER MEMBRANE PROTEASE SUBUNIT 1"/>
    <property type="match status" value="1"/>
</dbReference>
<dbReference type="InterPro" id="IPR052064">
    <property type="entry name" value="Mito_IMP1_subunit"/>
</dbReference>
<dbReference type="Pfam" id="PF10502">
    <property type="entry name" value="Peptidase_S26"/>
    <property type="match status" value="1"/>
</dbReference>
<evidence type="ECO:0000256" key="5">
    <source>
        <dbReference type="ARBA" id="ARBA00023136"/>
    </source>
</evidence>
<dbReference type="CDD" id="cd06530">
    <property type="entry name" value="S26_SPase_I"/>
    <property type="match status" value="1"/>
</dbReference>
<keyword evidence="8" id="KW-0645">Protease</keyword>
<keyword evidence="12" id="KW-1185">Reference proteome</keyword>
<reference evidence="11 12" key="1">
    <citation type="journal article" date="2016" name="Mol. Biol. Evol.">
        <title>Comparative Genomics of Early-Diverging Mushroom-Forming Fungi Provides Insights into the Origins of Lignocellulose Decay Capabilities.</title>
        <authorList>
            <person name="Nagy L.G."/>
            <person name="Riley R."/>
            <person name="Tritt A."/>
            <person name="Adam C."/>
            <person name="Daum C."/>
            <person name="Floudas D."/>
            <person name="Sun H."/>
            <person name="Yadav J.S."/>
            <person name="Pangilinan J."/>
            <person name="Larsson K.H."/>
            <person name="Matsuura K."/>
            <person name="Barry K."/>
            <person name="Labutti K."/>
            <person name="Kuo R."/>
            <person name="Ohm R.A."/>
            <person name="Bhattacharya S.S."/>
            <person name="Shirouzu T."/>
            <person name="Yoshinaga Y."/>
            <person name="Martin F.M."/>
            <person name="Grigoriev I.V."/>
            <person name="Hibbett D.S."/>
        </authorList>
    </citation>
    <scope>NUCLEOTIDE SEQUENCE [LARGE SCALE GENOMIC DNA]</scope>
    <source>
        <strain evidence="11 12">HHB9708</strain>
    </source>
</reference>
<evidence type="ECO:0000256" key="9">
    <source>
        <dbReference type="SAM" id="MobiDB-lite"/>
    </source>
</evidence>
<feature type="active site" evidence="7">
    <location>
        <position position="52"/>
    </location>
</feature>
<dbReference type="GO" id="GO:0006465">
    <property type="term" value="P:signal peptide processing"/>
    <property type="evidence" value="ECO:0007669"/>
    <property type="project" value="InterPro"/>
</dbReference>
<dbReference type="GO" id="GO:0042720">
    <property type="term" value="C:mitochondrial inner membrane peptidase complex"/>
    <property type="evidence" value="ECO:0007669"/>
    <property type="project" value="TreeGrafter"/>
</dbReference>
<protein>
    <recommendedName>
        <fullName evidence="8">Mitochondrial inner membrane protease subunit</fullName>
        <ecNumber evidence="8">3.4.21.-</ecNumber>
    </recommendedName>
</protein>
<dbReference type="GO" id="GO:0006627">
    <property type="term" value="P:protein processing involved in protein targeting to mitochondrion"/>
    <property type="evidence" value="ECO:0007669"/>
    <property type="project" value="TreeGrafter"/>
</dbReference>
<organism evidence="11 12">
    <name type="scientific">Sistotremastrum niveocremeum HHB9708</name>
    <dbReference type="NCBI Taxonomy" id="1314777"/>
    <lineage>
        <taxon>Eukaryota</taxon>
        <taxon>Fungi</taxon>
        <taxon>Dikarya</taxon>
        <taxon>Basidiomycota</taxon>
        <taxon>Agaricomycotina</taxon>
        <taxon>Agaricomycetes</taxon>
        <taxon>Sistotremastrales</taxon>
        <taxon>Sistotremastraceae</taxon>
        <taxon>Sertulicium</taxon>
        <taxon>Sertulicium niveocremeum</taxon>
    </lineage>
</organism>
<dbReference type="OrthoDB" id="308440at2759"/>